<accession>A0A5N1IAT0</accession>
<dbReference type="Proteomes" id="UP001385848">
    <property type="component" value="Unassembled WGS sequence"/>
</dbReference>
<dbReference type="Proteomes" id="UP000327236">
    <property type="component" value="Unassembled WGS sequence"/>
</dbReference>
<evidence type="ECO:0000313" key="5">
    <source>
        <dbReference type="Proteomes" id="UP001385848"/>
    </source>
</evidence>
<feature type="domain" description="SprT-like" evidence="1">
    <location>
        <begin position="4"/>
        <end position="146"/>
    </location>
</feature>
<dbReference type="EMBL" id="VYWW01000020">
    <property type="protein sequence ID" value="KAA9322339.1"/>
    <property type="molecule type" value="Genomic_DNA"/>
</dbReference>
<comment type="caution">
    <text evidence="2">The sequence shown here is derived from an EMBL/GenBank/DDBJ whole genome shotgun (WGS) entry which is preliminary data.</text>
</comment>
<organism evidence="2 4">
    <name type="scientific">Lactobacillus jensenii</name>
    <dbReference type="NCBI Taxonomy" id="109790"/>
    <lineage>
        <taxon>Bacteria</taxon>
        <taxon>Bacillati</taxon>
        <taxon>Bacillota</taxon>
        <taxon>Bacilli</taxon>
        <taxon>Lactobacillales</taxon>
        <taxon>Lactobacillaceae</taxon>
        <taxon>Lactobacillus</taxon>
    </lineage>
</organism>
<dbReference type="InterPro" id="IPR006640">
    <property type="entry name" value="SprT-like_domain"/>
</dbReference>
<dbReference type="NCBIfam" id="NF003339">
    <property type="entry name" value="PRK04351.1"/>
    <property type="match status" value="1"/>
</dbReference>
<sequence>MNEIELLNLIQKISLESFDYPFIGQVKINYRFKTTGGRYHLRDHHIEINAHFLKKEYRQDLVGIIKHELCHYYLHVHHMGYKHQNRDFKILLRNVGGSRYTPDIGLTRKKKYTYQCTNCQKLYYRVKRINLKKYVCGKCRHKLVLLK</sequence>
<evidence type="ECO:0000313" key="2">
    <source>
        <dbReference type="EMBL" id="KAA9322339.1"/>
    </source>
</evidence>
<dbReference type="RefSeq" id="WP_006585666.1">
    <property type="nucleotide sequence ID" value="NZ_CATOUV010000001.1"/>
</dbReference>
<dbReference type="GeneID" id="31743511"/>
<dbReference type="GO" id="GO:0006950">
    <property type="term" value="P:response to stress"/>
    <property type="evidence" value="ECO:0007669"/>
    <property type="project" value="UniProtKB-ARBA"/>
</dbReference>
<dbReference type="OrthoDB" id="9799909at2"/>
<proteinExistence type="predicted"/>
<dbReference type="Pfam" id="PF10263">
    <property type="entry name" value="SprT-like"/>
    <property type="match status" value="1"/>
</dbReference>
<evidence type="ECO:0000313" key="3">
    <source>
        <dbReference type="EMBL" id="MEL0565627.1"/>
    </source>
</evidence>
<name>A0A5N1IAT0_LACJE</name>
<protein>
    <submittedName>
        <fullName evidence="2">SprT family protein</fullName>
    </submittedName>
</protein>
<keyword evidence="5" id="KW-1185">Reference proteome</keyword>
<reference evidence="2 4" key="1">
    <citation type="submission" date="2019-09" db="EMBL/GenBank/DDBJ databases">
        <title>Draft genome sequence assemblies of isolates from the urinary tract.</title>
        <authorList>
            <person name="Mores C.R."/>
            <person name="Putonti C."/>
            <person name="Wolfe A.J."/>
        </authorList>
    </citation>
    <scope>NUCLEOTIDE SEQUENCE [LARGE SCALE GENOMIC DNA]</scope>
    <source>
        <strain evidence="2 4">UMB246</strain>
    </source>
</reference>
<dbReference type="KEGG" id="lje:BUE77_07245"/>
<dbReference type="InterPro" id="IPR035240">
    <property type="entry name" value="SprT_Zn_ribbon"/>
</dbReference>
<dbReference type="Pfam" id="PF17283">
    <property type="entry name" value="Zn_ribbon_SprT"/>
    <property type="match status" value="1"/>
</dbReference>
<evidence type="ECO:0000313" key="4">
    <source>
        <dbReference type="Proteomes" id="UP000327236"/>
    </source>
</evidence>
<gene>
    <name evidence="3" type="ORF">AAC431_06860</name>
    <name evidence="2" type="ORF">F6H94_05345</name>
</gene>
<evidence type="ECO:0000259" key="1">
    <source>
        <dbReference type="SMART" id="SM00731"/>
    </source>
</evidence>
<dbReference type="EMBL" id="JBBVUL010000013">
    <property type="protein sequence ID" value="MEL0565627.1"/>
    <property type="molecule type" value="Genomic_DNA"/>
</dbReference>
<dbReference type="AlphaFoldDB" id="A0A5N1IAT0"/>
<dbReference type="SMART" id="SM00731">
    <property type="entry name" value="SprT"/>
    <property type="match status" value="1"/>
</dbReference>
<reference evidence="3 5" key="2">
    <citation type="submission" date="2024-04" db="EMBL/GenBank/DDBJ databases">
        <title>Three lactobacilli isolated from voided urine samples from females with type 2 diabetes.</title>
        <authorList>
            <person name="Kula A."/>
            <person name="Stegman N."/>
            <person name="Putonti C."/>
        </authorList>
    </citation>
    <scope>NUCLEOTIDE SEQUENCE [LARGE SCALE GENOMIC DNA]</scope>
    <source>
        <strain evidence="3 5">1855</strain>
    </source>
</reference>